<dbReference type="EMBL" id="JASGBH010000004">
    <property type="protein sequence ID" value="MDI9233491.1"/>
    <property type="molecule type" value="Genomic_DNA"/>
</dbReference>
<feature type="transmembrane region" description="Helical" evidence="1">
    <location>
        <begin position="80"/>
        <end position="99"/>
    </location>
</feature>
<feature type="transmembrane region" description="Helical" evidence="1">
    <location>
        <begin position="46"/>
        <end position="68"/>
    </location>
</feature>
<dbReference type="Pfam" id="PF04956">
    <property type="entry name" value="TrbC"/>
    <property type="match status" value="1"/>
</dbReference>
<accession>A0ABT6X5Z7</accession>
<dbReference type="InterPro" id="IPR007039">
    <property type="entry name" value="TrbC/VirB2"/>
</dbReference>
<proteinExistence type="predicted"/>
<keyword evidence="1" id="KW-0472">Membrane</keyword>
<evidence type="ECO:0000313" key="3">
    <source>
        <dbReference type="EMBL" id="MDI9233491.1"/>
    </source>
</evidence>
<gene>
    <name evidence="3" type="ORF">QLQ16_06550</name>
</gene>
<feature type="signal peptide" evidence="2">
    <location>
        <begin position="1"/>
        <end position="30"/>
    </location>
</feature>
<reference evidence="3" key="1">
    <citation type="submission" date="2023-05" db="EMBL/GenBank/DDBJ databases">
        <title>Limnohabitans sp. strain HM2-2 Genome sequencing and assembly.</title>
        <authorList>
            <person name="Jung Y."/>
        </authorList>
    </citation>
    <scope>NUCLEOTIDE SEQUENCE</scope>
    <source>
        <strain evidence="3">HM2-2</strain>
    </source>
</reference>
<evidence type="ECO:0000256" key="1">
    <source>
        <dbReference type="SAM" id="Phobius"/>
    </source>
</evidence>
<keyword evidence="4" id="KW-1185">Reference proteome</keyword>
<keyword evidence="1" id="KW-1133">Transmembrane helix</keyword>
<organism evidence="3 4">
    <name type="scientific">Limnohabitans lacus</name>
    <dbReference type="NCBI Taxonomy" id="3045173"/>
    <lineage>
        <taxon>Bacteria</taxon>
        <taxon>Pseudomonadati</taxon>
        <taxon>Pseudomonadota</taxon>
        <taxon>Betaproteobacteria</taxon>
        <taxon>Burkholderiales</taxon>
        <taxon>Comamonadaceae</taxon>
        <taxon>Limnohabitans</taxon>
    </lineage>
</organism>
<feature type="chain" id="PRO_5046665378" evidence="2">
    <location>
        <begin position="31"/>
        <end position="105"/>
    </location>
</feature>
<name>A0ABT6X5Z7_9BURK</name>
<dbReference type="RefSeq" id="WP_283223893.1">
    <property type="nucleotide sequence ID" value="NZ_JASGBH010000004.1"/>
</dbReference>
<evidence type="ECO:0000313" key="4">
    <source>
        <dbReference type="Proteomes" id="UP001431902"/>
    </source>
</evidence>
<dbReference type="Proteomes" id="UP001431902">
    <property type="component" value="Unassembled WGS sequence"/>
</dbReference>
<comment type="caution">
    <text evidence="3">The sequence shown here is derived from an EMBL/GenBank/DDBJ whole genome shotgun (WGS) entry which is preliminary data.</text>
</comment>
<evidence type="ECO:0000256" key="2">
    <source>
        <dbReference type="SAM" id="SignalP"/>
    </source>
</evidence>
<sequence>MNTHTASRLKHVQSMVLTTCISIATSPAIAQVTVSSGGGGWVSNKLNILYAVLTGITGLLMIIAWTFAGYKFMYHEQTKLTDLKGLFIGGLCCGGASYLSSTMLS</sequence>
<keyword evidence="1" id="KW-0812">Transmembrane</keyword>
<protein>
    <submittedName>
        <fullName evidence="3">TrbC/VirB2 family protein</fullName>
    </submittedName>
</protein>
<keyword evidence="2" id="KW-0732">Signal</keyword>